<dbReference type="Proteomes" id="UP000219338">
    <property type="component" value="Unassembled WGS sequence"/>
</dbReference>
<dbReference type="OMA" id="TEVFTFA"/>
<evidence type="ECO:0000313" key="2">
    <source>
        <dbReference type="EMBL" id="SJL16640.1"/>
    </source>
</evidence>
<dbReference type="STRING" id="47428.A0A284S6L3"/>
<name>A0A284S6L3_ARMOS</name>
<evidence type="ECO:0000313" key="3">
    <source>
        <dbReference type="Proteomes" id="UP000219338"/>
    </source>
</evidence>
<evidence type="ECO:0000256" key="1">
    <source>
        <dbReference type="SAM" id="Phobius"/>
    </source>
</evidence>
<dbReference type="AlphaFoldDB" id="A0A284S6L3"/>
<dbReference type="EMBL" id="FUEG01000036">
    <property type="protein sequence ID" value="SJL16640.1"/>
    <property type="molecule type" value="Genomic_DNA"/>
</dbReference>
<feature type="transmembrane region" description="Helical" evidence="1">
    <location>
        <begin position="12"/>
        <end position="35"/>
    </location>
</feature>
<accession>A0A284S6L3</accession>
<keyword evidence="3" id="KW-1185">Reference proteome</keyword>
<feature type="transmembrane region" description="Helical" evidence="1">
    <location>
        <begin position="240"/>
        <end position="264"/>
    </location>
</feature>
<protein>
    <submittedName>
        <fullName evidence="2">Uncharacterized protein</fullName>
    </submittedName>
</protein>
<dbReference type="InterPro" id="IPR027948">
    <property type="entry name" value="DUF4436"/>
</dbReference>
<reference evidence="3" key="1">
    <citation type="journal article" date="2017" name="Nat. Ecol. Evol.">
        <title>Genome expansion and lineage-specific genetic innovations in the forest pathogenic fungi Armillaria.</title>
        <authorList>
            <person name="Sipos G."/>
            <person name="Prasanna A.N."/>
            <person name="Walter M.C."/>
            <person name="O'Connor E."/>
            <person name="Balint B."/>
            <person name="Krizsan K."/>
            <person name="Kiss B."/>
            <person name="Hess J."/>
            <person name="Varga T."/>
            <person name="Slot J."/>
            <person name="Riley R."/>
            <person name="Boka B."/>
            <person name="Rigling D."/>
            <person name="Barry K."/>
            <person name="Lee J."/>
            <person name="Mihaltcheva S."/>
            <person name="LaButti K."/>
            <person name="Lipzen A."/>
            <person name="Waldron R."/>
            <person name="Moloney N.M."/>
            <person name="Sperisen C."/>
            <person name="Kredics L."/>
            <person name="Vagvoelgyi C."/>
            <person name="Patrignani A."/>
            <person name="Fitzpatrick D."/>
            <person name="Nagy I."/>
            <person name="Doyle S."/>
            <person name="Anderson J.B."/>
            <person name="Grigoriev I.V."/>
            <person name="Gueldener U."/>
            <person name="Muensterkoetter M."/>
            <person name="Nagy L.G."/>
        </authorList>
    </citation>
    <scope>NUCLEOTIDE SEQUENCE [LARGE SCALE GENOMIC DNA]</scope>
    <source>
        <strain evidence="3">C18/9</strain>
    </source>
</reference>
<proteinExistence type="predicted"/>
<dbReference type="Pfam" id="PF14494">
    <property type="entry name" value="DUF4436"/>
    <property type="match status" value="1"/>
</dbReference>
<keyword evidence="1" id="KW-0812">Transmembrane</keyword>
<keyword evidence="1" id="KW-1133">Transmembrane helix</keyword>
<gene>
    <name evidence="2" type="ORF">ARMOST_20167</name>
</gene>
<feature type="transmembrane region" description="Helical" evidence="1">
    <location>
        <begin position="304"/>
        <end position="330"/>
    </location>
</feature>
<sequence>MSTVSPLATKKVLCCFFFSLAFVTIIPALSIVLGVTQHPAEFAYEIHGDIDDNGPRTVYLHADLISADLKQGTMVLDWSIIFDTCDPNSASCPSVNIFFDANLIQQTDTNSSESSDNNRPTVPTFIWNVTANDYDYLFSNSPRFQTELFVFRNYSFGPHQVKRTHSSDVYYPFDHYFTEVFTFAEDASTNEFMQLSLASTAGLVEGLKITADVVKPSDLVQKGLPEYINISINLERGTLIIIYCIVITITFWLITLTICLLMIMTVAFGFQQRNEIVVVPVGVVFTFIQLRSTMPGAPDGFGDILDFVGVLPCLVLLSICAVTMVGIYIFTDPAKDSREKFTWSVLVQALNRSRKANLERIDSKNESALEEDDMRPLPSV</sequence>
<feature type="transmembrane region" description="Helical" evidence="1">
    <location>
        <begin position="276"/>
        <end position="292"/>
    </location>
</feature>
<dbReference type="OrthoDB" id="2923771at2759"/>
<keyword evidence="1" id="KW-0472">Membrane</keyword>
<organism evidence="2 3">
    <name type="scientific">Armillaria ostoyae</name>
    <name type="common">Armillaria root rot fungus</name>
    <dbReference type="NCBI Taxonomy" id="47428"/>
    <lineage>
        <taxon>Eukaryota</taxon>
        <taxon>Fungi</taxon>
        <taxon>Dikarya</taxon>
        <taxon>Basidiomycota</taxon>
        <taxon>Agaricomycotina</taxon>
        <taxon>Agaricomycetes</taxon>
        <taxon>Agaricomycetidae</taxon>
        <taxon>Agaricales</taxon>
        <taxon>Marasmiineae</taxon>
        <taxon>Physalacriaceae</taxon>
        <taxon>Armillaria</taxon>
    </lineage>
</organism>